<evidence type="ECO:0000256" key="1">
    <source>
        <dbReference type="SAM" id="Phobius"/>
    </source>
</evidence>
<name>A0ABD5VEG9_9EURY</name>
<keyword evidence="1" id="KW-0812">Transmembrane</keyword>
<protein>
    <submittedName>
        <fullName evidence="2">Uncharacterized protein</fullName>
    </submittedName>
</protein>
<comment type="caution">
    <text evidence="2">The sequence shown here is derived from an EMBL/GenBank/DDBJ whole genome shotgun (WGS) entry which is preliminary data.</text>
</comment>
<dbReference type="InterPro" id="IPR055934">
    <property type="entry name" value="DUF7512"/>
</dbReference>
<proteinExistence type="predicted"/>
<reference evidence="2 3" key="1">
    <citation type="journal article" date="2019" name="Int. J. Syst. Evol. Microbiol.">
        <title>The Global Catalogue of Microorganisms (GCM) 10K type strain sequencing project: providing services to taxonomists for standard genome sequencing and annotation.</title>
        <authorList>
            <consortium name="The Broad Institute Genomics Platform"/>
            <consortium name="The Broad Institute Genome Sequencing Center for Infectious Disease"/>
            <person name="Wu L."/>
            <person name="Ma J."/>
        </authorList>
    </citation>
    <scope>NUCLEOTIDE SEQUENCE [LARGE SCALE GENOMIC DNA]</scope>
    <source>
        <strain evidence="2 3">GX26</strain>
    </source>
</reference>
<dbReference type="RefSeq" id="WP_336349330.1">
    <property type="nucleotide sequence ID" value="NZ_JAZAQL010000001.1"/>
</dbReference>
<organism evidence="2 3">
    <name type="scientific">Halorubellus litoreus</name>
    <dbReference type="NCBI Taxonomy" id="755308"/>
    <lineage>
        <taxon>Archaea</taxon>
        <taxon>Methanobacteriati</taxon>
        <taxon>Methanobacteriota</taxon>
        <taxon>Stenosarchaea group</taxon>
        <taxon>Halobacteria</taxon>
        <taxon>Halobacteriales</taxon>
        <taxon>Halorubellaceae</taxon>
        <taxon>Halorubellus</taxon>
    </lineage>
</organism>
<keyword evidence="3" id="KW-1185">Reference proteome</keyword>
<gene>
    <name evidence="2" type="ORF">ACFQGB_05685</name>
</gene>
<dbReference type="Proteomes" id="UP001596395">
    <property type="component" value="Unassembled WGS sequence"/>
</dbReference>
<keyword evidence="1" id="KW-0472">Membrane</keyword>
<feature type="transmembrane region" description="Helical" evidence="1">
    <location>
        <begin position="14"/>
        <end position="34"/>
    </location>
</feature>
<evidence type="ECO:0000313" key="2">
    <source>
        <dbReference type="EMBL" id="MFC6952346.1"/>
    </source>
</evidence>
<evidence type="ECO:0000313" key="3">
    <source>
        <dbReference type="Proteomes" id="UP001596395"/>
    </source>
</evidence>
<accession>A0ABD5VEG9</accession>
<sequence length="49" mass="5177">MFGIEISQGVVDGATLIGIVLLEAILLYVGYGALEKLLGPRLTAFLRGD</sequence>
<dbReference type="EMBL" id="JBHSXN010000001">
    <property type="protein sequence ID" value="MFC6952346.1"/>
    <property type="molecule type" value="Genomic_DNA"/>
</dbReference>
<keyword evidence="1" id="KW-1133">Transmembrane helix</keyword>
<dbReference type="AlphaFoldDB" id="A0ABD5VEG9"/>
<dbReference type="Pfam" id="PF24352">
    <property type="entry name" value="DUF7512"/>
    <property type="match status" value="1"/>
</dbReference>